<dbReference type="AlphaFoldDB" id="A0A140KN43"/>
<organism evidence="2">
    <name type="scientific">Sporisorium scitamineum</name>
    <dbReference type="NCBI Taxonomy" id="49012"/>
    <lineage>
        <taxon>Eukaryota</taxon>
        <taxon>Fungi</taxon>
        <taxon>Dikarya</taxon>
        <taxon>Basidiomycota</taxon>
        <taxon>Ustilaginomycotina</taxon>
        <taxon>Ustilaginomycetes</taxon>
        <taxon>Ustilaginales</taxon>
        <taxon>Ustilaginaceae</taxon>
        <taxon>Sporisorium</taxon>
    </lineage>
</organism>
<protein>
    <recommendedName>
        <fullName evidence="3">Effector family protein Eff1</fullName>
    </recommendedName>
</protein>
<proteinExistence type="predicted"/>
<evidence type="ECO:0000313" key="2">
    <source>
        <dbReference type="EMBL" id="CDR87814.1"/>
    </source>
</evidence>
<dbReference type="EMBL" id="LK056669">
    <property type="protein sequence ID" value="CDR87814.1"/>
    <property type="molecule type" value="Genomic_DNA"/>
</dbReference>
<sequence length="570" mass="63343">MLRTSICGTFVFTLFSIALFCLSAVFGRPTPPVQGTEALGQYVAQVVDHSDEDLYAALQQPWPHAPSRAPSAFGAHPPLANPILQHHGYNMPPYGQTAPTYLAYPRAGLNPGFHYGAIATDSTSVSIVPPVAQLAHDTSSLPNPIYEGIPIGVRTGPSLYGPTYHAPIYPSFYHQPPQEPLRGGMHSTLHAFPMQGNRAVPTEAAAGPSRPLESAGASDLAWLRGSRSLLYRTVLQHDPAIDAFIAALKNKMAFFEQDAVHDPNPVQLTHKYIENPDLLTVNTFWHRALAKELFMPTSSGLARLLITHDRKPSVLSNLEGSGFVGVWQMGPPQAESLSSLFFHGFYPFKEESYRRLASQPQAGRDYWITVRRRKVVSISGLSVMIEPKYSEETQELASWKQQGGDSDRNALLQAHIGPSGQTEAVVSHIYLYEGNPEVVHQLRRWGSLANIPANAFLPIHLDLEQQVRLNARMEQAFRLRRHVKIVTFENGAIWMLCHHQNLKWLQPGTREVMTVWKFGHTEKSDDGSIKRIMIAIGFFQASKNAYRKLAPGVIPGLRDTQFQYNSLDVP</sequence>
<evidence type="ECO:0000256" key="1">
    <source>
        <dbReference type="SAM" id="SignalP"/>
    </source>
</evidence>
<keyword evidence="1" id="KW-0732">Signal</keyword>
<reference evidence="2" key="1">
    <citation type="submission" date="2014-06" db="EMBL/GenBank/DDBJ databases">
        <authorList>
            <person name="Ju J."/>
            <person name="Zhang J."/>
        </authorList>
    </citation>
    <scope>NUCLEOTIDE SEQUENCE</scope>
    <source>
        <strain evidence="2">SscI8</strain>
    </source>
</reference>
<feature type="chain" id="PRO_5007303089" description="Effector family protein Eff1" evidence="1">
    <location>
        <begin position="28"/>
        <end position="570"/>
    </location>
</feature>
<feature type="signal peptide" evidence="1">
    <location>
        <begin position="1"/>
        <end position="27"/>
    </location>
</feature>
<gene>
    <name evidence="2" type="ORF">SPSC_03534</name>
</gene>
<accession>A0A140KN43</accession>
<dbReference type="OrthoDB" id="2556339at2759"/>
<evidence type="ECO:0008006" key="3">
    <source>
        <dbReference type="Google" id="ProtNLM"/>
    </source>
</evidence>
<name>A0A140KN43_9BASI</name>